<organism evidence="6 7">
    <name type="scientific">Paenibacillus thailandensis</name>
    <dbReference type="NCBI Taxonomy" id="393250"/>
    <lineage>
        <taxon>Bacteria</taxon>
        <taxon>Bacillati</taxon>
        <taxon>Bacillota</taxon>
        <taxon>Bacilli</taxon>
        <taxon>Bacillales</taxon>
        <taxon>Paenibacillaceae</taxon>
        <taxon>Paenibacillus</taxon>
    </lineage>
</organism>
<feature type="domain" description="HTH araC/xylS-type" evidence="4">
    <location>
        <begin position="186"/>
        <end position="284"/>
    </location>
</feature>
<dbReference type="Pfam" id="PF01497">
    <property type="entry name" value="Peripla_BP_2"/>
    <property type="match status" value="1"/>
</dbReference>
<evidence type="ECO:0000256" key="2">
    <source>
        <dbReference type="ARBA" id="ARBA00023125"/>
    </source>
</evidence>
<evidence type="ECO:0000313" key="6">
    <source>
        <dbReference type="EMBL" id="MFD2660696.1"/>
    </source>
</evidence>
<dbReference type="InterPro" id="IPR018060">
    <property type="entry name" value="HTH_AraC"/>
</dbReference>
<dbReference type="PROSITE" id="PS00041">
    <property type="entry name" value="HTH_ARAC_FAMILY_1"/>
    <property type="match status" value="1"/>
</dbReference>
<evidence type="ECO:0000256" key="3">
    <source>
        <dbReference type="ARBA" id="ARBA00023163"/>
    </source>
</evidence>
<keyword evidence="1" id="KW-0805">Transcription regulation</keyword>
<dbReference type="PANTHER" id="PTHR46796:SF6">
    <property type="entry name" value="ARAC SUBFAMILY"/>
    <property type="match status" value="1"/>
</dbReference>
<evidence type="ECO:0000256" key="1">
    <source>
        <dbReference type="ARBA" id="ARBA00023015"/>
    </source>
</evidence>
<name>A0ABW5QW23_9BACL</name>
<dbReference type="PRINTS" id="PR00032">
    <property type="entry name" value="HTHARAC"/>
</dbReference>
<dbReference type="InterPro" id="IPR050204">
    <property type="entry name" value="AraC_XylS_family_regulators"/>
</dbReference>
<accession>A0ABW5QW23</accession>
<dbReference type="RefSeq" id="WP_379272478.1">
    <property type="nucleotide sequence ID" value="NZ_JBHUGT010000013.1"/>
</dbReference>
<dbReference type="InterPro" id="IPR018062">
    <property type="entry name" value="HTH_AraC-typ_CS"/>
</dbReference>
<keyword evidence="3" id="KW-0804">Transcription</keyword>
<dbReference type="PANTHER" id="PTHR46796">
    <property type="entry name" value="HTH-TYPE TRANSCRIPTIONAL ACTIVATOR RHAS-RELATED"/>
    <property type="match status" value="1"/>
</dbReference>
<dbReference type="InterPro" id="IPR002491">
    <property type="entry name" value="ABC_transptr_periplasmic_BD"/>
</dbReference>
<sequence>MDQISDMRFEDRSISIPTDEMAAKLWGVDVITAGDTQLFGRQLTNSYAIVALLSGGGTLERDGRTCRLRPDTVYPCMPETTFGITPEEGDSAIAVVRFGLYRTDSRFAGETYAAEAGAVTALFLNRDTAIEPHGRVADLCRAMRDGMGSGDALLRWKAQIGLYELLYETMAASGRQRTAGTGEALERARRYMEEHCGEPLNIERLAGIAELSPKYFVDLFKKTYGRSALDFLTHIRMAKAKRLMLRSDRRLKDIAHEVGYEDEFYFSRKFKKESGLSPTAFRKRRERKIALYGSSSLLGYMLPLHIIPHAAPLHPKWSEDYYNLLGADIPFHLDGYRQNYRKSENLDRLAESRPHLIVTAPGLEIWEKERLDAIAEHIEMPEEPAGWRQGLLLLAERLGETAEAERWIGEYERRTAELKARAESSLQREPVLFVRVLKGRLYAYCNQGIEDVVYGDLAVIRPEGLPARGTFNEPLSLEKLERLGTGRVLVLVCQESETLDAWKRLSASPEWLSLSAVRNRKLQLIGSNPWREHSPVAAEKIRDEAIALLAGNCP</sequence>
<dbReference type="SUPFAM" id="SSF46689">
    <property type="entry name" value="Homeodomain-like"/>
    <property type="match status" value="2"/>
</dbReference>
<dbReference type="PROSITE" id="PS50983">
    <property type="entry name" value="FE_B12_PBP"/>
    <property type="match status" value="1"/>
</dbReference>
<dbReference type="PROSITE" id="PS01124">
    <property type="entry name" value="HTH_ARAC_FAMILY_2"/>
    <property type="match status" value="1"/>
</dbReference>
<dbReference type="Gene3D" id="3.40.50.1980">
    <property type="entry name" value="Nitrogenase molybdenum iron protein domain"/>
    <property type="match status" value="1"/>
</dbReference>
<feature type="domain" description="Fe/B12 periplasmic-binding" evidence="5">
    <location>
        <begin position="287"/>
        <end position="553"/>
    </location>
</feature>
<gene>
    <name evidence="6" type="ORF">ACFSW5_10615</name>
</gene>
<proteinExistence type="predicted"/>
<protein>
    <submittedName>
        <fullName evidence="6">Helix-turn-helix domain-containing protein</fullName>
    </submittedName>
</protein>
<dbReference type="EMBL" id="JBHUMY010000011">
    <property type="protein sequence ID" value="MFD2660696.1"/>
    <property type="molecule type" value="Genomic_DNA"/>
</dbReference>
<evidence type="ECO:0000259" key="5">
    <source>
        <dbReference type="PROSITE" id="PS50983"/>
    </source>
</evidence>
<dbReference type="Pfam" id="PF12833">
    <property type="entry name" value="HTH_18"/>
    <property type="match status" value="1"/>
</dbReference>
<evidence type="ECO:0000313" key="7">
    <source>
        <dbReference type="Proteomes" id="UP001597493"/>
    </source>
</evidence>
<keyword evidence="2" id="KW-0238">DNA-binding</keyword>
<dbReference type="InterPro" id="IPR009057">
    <property type="entry name" value="Homeodomain-like_sf"/>
</dbReference>
<evidence type="ECO:0000259" key="4">
    <source>
        <dbReference type="PROSITE" id="PS01124"/>
    </source>
</evidence>
<dbReference type="Gene3D" id="1.10.10.60">
    <property type="entry name" value="Homeodomain-like"/>
    <property type="match status" value="2"/>
</dbReference>
<dbReference type="Proteomes" id="UP001597493">
    <property type="component" value="Unassembled WGS sequence"/>
</dbReference>
<keyword evidence="7" id="KW-1185">Reference proteome</keyword>
<dbReference type="InterPro" id="IPR020449">
    <property type="entry name" value="Tscrpt_reg_AraC-type_HTH"/>
</dbReference>
<reference evidence="7" key="1">
    <citation type="journal article" date="2019" name="Int. J. Syst. Evol. Microbiol.">
        <title>The Global Catalogue of Microorganisms (GCM) 10K type strain sequencing project: providing services to taxonomists for standard genome sequencing and annotation.</title>
        <authorList>
            <consortium name="The Broad Institute Genomics Platform"/>
            <consortium name="The Broad Institute Genome Sequencing Center for Infectious Disease"/>
            <person name="Wu L."/>
            <person name="Ma J."/>
        </authorList>
    </citation>
    <scope>NUCLEOTIDE SEQUENCE [LARGE SCALE GENOMIC DNA]</scope>
    <source>
        <strain evidence="7">TISTR 1827</strain>
    </source>
</reference>
<dbReference type="SMART" id="SM00342">
    <property type="entry name" value="HTH_ARAC"/>
    <property type="match status" value="1"/>
</dbReference>
<comment type="caution">
    <text evidence="6">The sequence shown here is derived from an EMBL/GenBank/DDBJ whole genome shotgun (WGS) entry which is preliminary data.</text>
</comment>
<dbReference type="SUPFAM" id="SSF53807">
    <property type="entry name" value="Helical backbone' metal receptor"/>
    <property type="match status" value="1"/>
</dbReference>